<dbReference type="FunCoup" id="A0A067PH33">
    <property type="interactions" value="61"/>
</dbReference>
<evidence type="ECO:0000256" key="4">
    <source>
        <dbReference type="ARBA" id="ARBA00022741"/>
    </source>
</evidence>
<name>A0A067PH33_9AGAM</name>
<proteinExistence type="inferred from homology"/>
<dbReference type="GO" id="GO:0005737">
    <property type="term" value="C:cytoplasm"/>
    <property type="evidence" value="ECO:0007669"/>
    <property type="project" value="TreeGrafter"/>
</dbReference>
<dbReference type="GO" id="GO:0035556">
    <property type="term" value="P:intracellular signal transduction"/>
    <property type="evidence" value="ECO:0007669"/>
    <property type="project" value="TreeGrafter"/>
</dbReference>
<dbReference type="OrthoDB" id="193931at2759"/>
<protein>
    <recommendedName>
        <fullName evidence="8">Protein kinase domain-containing protein</fullName>
    </recommendedName>
</protein>
<dbReference type="STRING" id="933084.A0A067PH33"/>
<sequence length="479" mass="53645">MGEDPQDSTQAKHMTHLAVGDYTLIRNLGVGSSGKVKLARHNTIGKEFAIKVISRAQYGMTPPCNAGGPRPYKKNTKDLSAEARVLREASITKLLHHPNICSLHEIFIHSNQYFLVFEYVNGVQMLDYIISRGKVKERTARKFARQIGSALEYCHRNNVVHRNLCLENILVSETTDITIIDFGLSNLFDLSACLDTYCATHYFPAPEILDGVPYTGPKVDVWSFGVVLYTIVCGRVPFDAENLPLLHAKIKQGLLKYPVWITKECKHLLSRMLVTNSSTRASLSEVLCHPWMVRGFSGPPDPHLGPREPLRSPEVLDRGVINNMKGFDFGTQEEIERRLTGILESESYLSVVERWEDKNRTLSDDFDGVGGIDTFSPSRASLAVSDDATVVAEDETNENKRLSDSANPGRSRFSILRSFPLKFLSPVVQPPAEPCIPSSCRLDVEREQADPTGGFHPLLSVYYLTREILERERAARLSK</sequence>
<comment type="similarity">
    <text evidence="1">Belongs to the protein kinase superfamily. CAMK Ser/Thr protein kinase family. NIM1 subfamily.</text>
</comment>
<organism evidence="9 10">
    <name type="scientific">Jaapia argillacea MUCL 33604</name>
    <dbReference type="NCBI Taxonomy" id="933084"/>
    <lineage>
        <taxon>Eukaryota</taxon>
        <taxon>Fungi</taxon>
        <taxon>Dikarya</taxon>
        <taxon>Basidiomycota</taxon>
        <taxon>Agaricomycotina</taxon>
        <taxon>Agaricomycetes</taxon>
        <taxon>Agaricomycetidae</taxon>
        <taxon>Jaapiales</taxon>
        <taxon>Jaapiaceae</taxon>
        <taxon>Jaapia</taxon>
    </lineage>
</organism>
<dbReference type="InterPro" id="IPR017441">
    <property type="entry name" value="Protein_kinase_ATP_BS"/>
</dbReference>
<reference evidence="10" key="1">
    <citation type="journal article" date="2014" name="Proc. Natl. Acad. Sci. U.S.A.">
        <title>Extensive sampling of basidiomycete genomes demonstrates inadequacy of the white-rot/brown-rot paradigm for wood decay fungi.</title>
        <authorList>
            <person name="Riley R."/>
            <person name="Salamov A.A."/>
            <person name="Brown D.W."/>
            <person name="Nagy L.G."/>
            <person name="Floudas D."/>
            <person name="Held B.W."/>
            <person name="Levasseur A."/>
            <person name="Lombard V."/>
            <person name="Morin E."/>
            <person name="Otillar R."/>
            <person name="Lindquist E.A."/>
            <person name="Sun H."/>
            <person name="LaButti K.M."/>
            <person name="Schmutz J."/>
            <person name="Jabbour D."/>
            <person name="Luo H."/>
            <person name="Baker S.E."/>
            <person name="Pisabarro A.G."/>
            <person name="Walton J.D."/>
            <person name="Blanchette R.A."/>
            <person name="Henrissat B."/>
            <person name="Martin F."/>
            <person name="Cullen D."/>
            <person name="Hibbett D.S."/>
            <person name="Grigoriev I.V."/>
        </authorList>
    </citation>
    <scope>NUCLEOTIDE SEQUENCE [LARGE SCALE GENOMIC DNA]</scope>
    <source>
        <strain evidence="10">MUCL 33604</strain>
    </source>
</reference>
<evidence type="ECO:0000256" key="3">
    <source>
        <dbReference type="ARBA" id="ARBA00022679"/>
    </source>
</evidence>
<dbReference type="GO" id="GO:0004674">
    <property type="term" value="F:protein serine/threonine kinase activity"/>
    <property type="evidence" value="ECO:0007669"/>
    <property type="project" value="UniProtKB-KW"/>
</dbReference>
<evidence type="ECO:0000256" key="7">
    <source>
        <dbReference type="PROSITE-ProRule" id="PRU10141"/>
    </source>
</evidence>
<dbReference type="GO" id="GO:0000226">
    <property type="term" value="P:microtubule cytoskeleton organization"/>
    <property type="evidence" value="ECO:0007669"/>
    <property type="project" value="TreeGrafter"/>
</dbReference>
<accession>A0A067PH33</accession>
<feature type="binding site" evidence="7">
    <location>
        <position position="51"/>
    </location>
    <ligand>
        <name>ATP</name>
        <dbReference type="ChEBI" id="CHEBI:30616"/>
    </ligand>
</feature>
<evidence type="ECO:0000256" key="1">
    <source>
        <dbReference type="ARBA" id="ARBA00010791"/>
    </source>
</evidence>
<dbReference type="EMBL" id="KL197762">
    <property type="protein sequence ID" value="KDQ50317.1"/>
    <property type="molecule type" value="Genomic_DNA"/>
</dbReference>
<dbReference type="PANTHER" id="PTHR24346">
    <property type="entry name" value="MAP/MICROTUBULE AFFINITY-REGULATING KINASE"/>
    <property type="match status" value="1"/>
</dbReference>
<evidence type="ECO:0000313" key="9">
    <source>
        <dbReference type="EMBL" id="KDQ50317.1"/>
    </source>
</evidence>
<evidence type="ECO:0000256" key="5">
    <source>
        <dbReference type="ARBA" id="ARBA00022777"/>
    </source>
</evidence>
<evidence type="ECO:0000313" key="10">
    <source>
        <dbReference type="Proteomes" id="UP000027265"/>
    </source>
</evidence>
<dbReference type="FunFam" id="1.10.510.10:FF:000571">
    <property type="entry name" value="Maternal embryonic leucine zipper kinase"/>
    <property type="match status" value="1"/>
</dbReference>
<keyword evidence="2" id="KW-0723">Serine/threonine-protein kinase</keyword>
<keyword evidence="4 7" id="KW-0547">Nucleotide-binding</keyword>
<dbReference type="SUPFAM" id="SSF56112">
    <property type="entry name" value="Protein kinase-like (PK-like)"/>
    <property type="match status" value="1"/>
</dbReference>
<dbReference type="InterPro" id="IPR011009">
    <property type="entry name" value="Kinase-like_dom_sf"/>
</dbReference>
<keyword evidence="3" id="KW-0808">Transferase</keyword>
<keyword evidence="10" id="KW-1185">Reference proteome</keyword>
<evidence type="ECO:0000256" key="2">
    <source>
        <dbReference type="ARBA" id="ARBA00022527"/>
    </source>
</evidence>
<dbReference type="PROSITE" id="PS50011">
    <property type="entry name" value="PROTEIN_KINASE_DOM"/>
    <property type="match status" value="1"/>
</dbReference>
<dbReference type="Pfam" id="PF00069">
    <property type="entry name" value="Pkinase"/>
    <property type="match status" value="1"/>
</dbReference>
<evidence type="ECO:0000256" key="6">
    <source>
        <dbReference type="ARBA" id="ARBA00022840"/>
    </source>
</evidence>
<gene>
    <name evidence="9" type="ORF">JAAARDRAFT_42203</name>
</gene>
<keyword evidence="6 7" id="KW-0067">ATP-binding</keyword>
<keyword evidence="5" id="KW-0418">Kinase</keyword>
<dbReference type="HOGENOM" id="CLU_000288_188_0_1"/>
<dbReference type="PROSITE" id="PS00107">
    <property type="entry name" value="PROTEIN_KINASE_ATP"/>
    <property type="match status" value="1"/>
</dbReference>
<dbReference type="Proteomes" id="UP000027265">
    <property type="component" value="Unassembled WGS sequence"/>
</dbReference>
<dbReference type="GO" id="GO:0005524">
    <property type="term" value="F:ATP binding"/>
    <property type="evidence" value="ECO:0007669"/>
    <property type="project" value="UniProtKB-UniRule"/>
</dbReference>
<dbReference type="InParanoid" id="A0A067PH33"/>
<feature type="domain" description="Protein kinase" evidence="8">
    <location>
        <begin position="22"/>
        <end position="292"/>
    </location>
</feature>
<dbReference type="InterPro" id="IPR000719">
    <property type="entry name" value="Prot_kinase_dom"/>
</dbReference>
<dbReference type="PANTHER" id="PTHR24346:SF82">
    <property type="entry name" value="KP78A-RELATED"/>
    <property type="match status" value="1"/>
</dbReference>
<dbReference type="AlphaFoldDB" id="A0A067PH33"/>
<dbReference type="Gene3D" id="1.10.510.10">
    <property type="entry name" value="Transferase(Phosphotransferase) domain 1"/>
    <property type="match status" value="1"/>
</dbReference>
<evidence type="ECO:0000259" key="8">
    <source>
        <dbReference type="PROSITE" id="PS50011"/>
    </source>
</evidence>